<organism evidence="1 2">
    <name type="scientific">Plakobranchus ocellatus</name>
    <dbReference type="NCBI Taxonomy" id="259542"/>
    <lineage>
        <taxon>Eukaryota</taxon>
        <taxon>Metazoa</taxon>
        <taxon>Spiralia</taxon>
        <taxon>Lophotrochozoa</taxon>
        <taxon>Mollusca</taxon>
        <taxon>Gastropoda</taxon>
        <taxon>Heterobranchia</taxon>
        <taxon>Euthyneura</taxon>
        <taxon>Panpulmonata</taxon>
        <taxon>Sacoglossa</taxon>
        <taxon>Placobranchoidea</taxon>
        <taxon>Plakobranchidae</taxon>
        <taxon>Plakobranchus</taxon>
    </lineage>
</organism>
<reference evidence="1 2" key="1">
    <citation type="journal article" date="2021" name="Elife">
        <title>Chloroplast acquisition without the gene transfer in kleptoplastic sea slugs, Plakobranchus ocellatus.</title>
        <authorList>
            <person name="Maeda T."/>
            <person name="Takahashi S."/>
            <person name="Yoshida T."/>
            <person name="Shimamura S."/>
            <person name="Takaki Y."/>
            <person name="Nagai Y."/>
            <person name="Toyoda A."/>
            <person name="Suzuki Y."/>
            <person name="Arimoto A."/>
            <person name="Ishii H."/>
            <person name="Satoh N."/>
            <person name="Nishiyama T."/>
            <person name="Hasebe M."/>
            <person name="Maruyama T."/>
            <person name="Minagawa J."/>
            <person name="Obokata J."/>
            <person name="Shigenobu S."/>
        </authorList>
    </citation>
    <scope>NUCLEOTIDE SEQUENCE [LARGE SCALE GENOMIC DNA]</scope>
</reference>
<dbReference type="EMBL" id="BLXT01002664">
    <property type="protein sequence ID" value="GFN96259.1"/>
    <property type="molecule type" value="Genomic_DNA"/>
</dbReference>
<comment type="caution">
    <text evidence="1">The sequence shown here is derived from an EMBL/GenBank/DDBJ whole genome shotgun (WGS) entry which is preliminary data.</text>
</comment>
<evidence type="ECO:0000313" key="2">
    <source>
        <dbReference type="Proteomes" id="UP000735302"/>
    </source>
</evidence>
<evidence type="ECO:0000313" key="1">
    <source>
        <dbReference type="EMBL" id="GFN96259.1"/>
    </source>
</evidence>
<name>A0AAV3ZKQ7_9GAST</name>
<accession>A0AAV3ZKQ7</accession>
<gene>
    <name evidence="1" type="ORF">PoB_002276500</name>
</gene>
<protein>
    <submittedName>
        <fullName evidence="1">Uncharacterized protein</fullName>
    </submittedName>
</protein>
<dbReference type="AlphaFoldDB" id="A0AAV3ZKQ7"/>
<keyword evidence="2" id="KW-1185">Reference proteome</keyword>
<sequence>MKKEHQRTSYMIFIQRPSCKKVHCRLLPFFSEGKATPEEEALGAEAILVLTLRLWDAPVLAIMSTVFNLPTHHLPAASCSFRKQLQNCEGFLRSKCRIYV</sequence>
<proteinExistence type="predicted"/>
<dbReference type="Proteomes" id="UP000735302">
    <property type="component" value="Unassembled WGS sequence"/>
</dbReference>